<keyword evidence="5" id="KW-1185">Reference proteome</keyword>
<dbReference type="GeneID" id="78513109"/>
<dbReference type="SMART" id="SM00710">
    <property type="entry name" value="PbH1"/>
    <property type="match status" value="6"/>
</dbReference>
<dbReference type="SUPFAM" id="SSF51126">
    <property type="entry name" value="Pectin lyase-like"/>
    <property type="match status" value="1"/>
</dbReference>
<evidence type="ECO:0000259" key="3">
    <source>
        <dbReference type="Pfam" id="PF05738"/>
    </source>
</evidence>
<dbReference type="NCBIfam" id="TIGR01167">
    <property type="entry name" value="LPXTG_anchor"/>
    <property type="match status" value="1"/>
</dbReference>
<dbReference type="AlphaFoldDB" id="E1QXG7"/>
<dbReference type="Gene3D" id="2.60.40.1140">
    <property type="entry name" value="Collagen-binding surface protein Cna, B-type domain"/>
    <property type="match status" value="1"/>
</dbReference>
<feature type="domain" description="CNA-B" evidence="3">
    <location>
        <begin position="524"/>
        <end position="614"/>
    </location>
</feature>
<feature type="signal peptide" evidence="2">
    <location>
        <begin position="1"/>
        <end position="28"/>
    </location>
</feature>
<dbReference type="SUPFAM" id="SSF49478">
    <property type="entry name" value="Cna protein B-type domain"/>
    <property type="match status" value="1"/>
</dbReference>
<dbReference type="InterPro" id="IPR008454">
    <property type="entry name" value="Collagen-bd_Cna-like_B-typ_dom"/>
</dbReference>
<protein>
    <submittedName>
        <fullName evidence="4">Polymorphic outer membrane protein</fullName>
    </submittedName>
</protein>
<reference evidence="4 5" key="1">
    <citation type="journal article" date="2010" name="Stand. Genomic Sci.">
        <title>Complete genome sequence of Olsenella uli type strain (VPI D76D-27C).</title>
        <authorList>
            <person name="Goker M."/>
            <person name="Held B."/>
            <person name="Lucas S."/>
            <person name="Nolan M."/>
            <person name="Yasawong M."/>
            <person name="Glavina Del Rio T."/>
            <person name="Tice H."/>
            <person name="Cheng J.F."/>
            <person name="Bruce D."/>
            <person name="Detter J.C."/>
            <person name="Tapia R."/>
            <person name="Han C."/>
            <person name="Goodwin L."/>
            <person name="Pitluck S."/>
            <person name="Liolios K."/>
            <person name="Ivanova N."/>
            <person name="Mavromatis K."/>
            <person name="Mikhailova N."/>
            <person name="Pati A."/>
            <person name="Chen A."/>
            <person name="Palaniappan K."/>
            <person name="Land M."/>
            <person name="Hauser L."/>
            <person name="Chang Y.J."/>
            <person name="Jeffries C.D."/>
            <person name="Rohde M."/>
            <person name="Sikorski J."/>
            <person name="Pukall R."/>
            <person name="Woyke T."/>
            <person name="Bristow J."/>
            <person name="Eisen J.A."/>
            <person name="Markowitz V."/>
            <person name="Hugenholtz P."/>
            <person name="Kyrpides N.C."/>
            <person name="Klenk H.P."/>
            <person name="Lapidus A."/>
        </authorList>
    </citation>
    <scope>NUCLEOTIDE SEQUENCE [LARGE SCALE GENOMIC DNA]</scope>
    <source>
        <strain evidence="5">ATCC 49627 / DSM 7084 / CIP 109912 / JCM 12494 / NCIMB 702895 / VPI D76D-27C</strain>
    </source>
</reference>
<proteinExistence type="predicted"/>
<feature type="chain" id="PRO_5009953338" evidence="2">
    <location>
        <begin position="29"/>
        <end position="679"/>
    </location>
</feature>
<dbReference type="STRING" id="633147.Olsu_1732"/>
<accession>E1QXG7</accession>
<dbReference type="PATRIC" id="fig|633147.7.peg.1439"/>
<keyword evidence="2" id="KW-0732">Signal</keyword>
<evidence type="ECO:0000313" key="5">
    <source>
        <dbReference type="Proteomes" id="UP000000333"/>
    </source>
</evidence>
<gene>
    <name evidence="4" type="ordered locus">Olsu_1732</name>
</gene>
<dbReference type="KEGG" id="ols:Olsu_1732"/>
<dbReference type="Pfam" id="PF05738">
    <property type="entry name" value="Cna_B"/>
    <property type="match status" value="1"/>
</dbReference>
<feature type="compositionally biased region" description="Pro residues" evidence="1">
    <location>
        <begin position="619"/>
        <end position="632"/>
    </location>
</feature>
<feature type="region of interest" description="Disordered" evidence="1">
    <location>
        <begin position="608"/>
        <end position="651"/>
    </location>
</feature>
<evidence type="ECO:0000256" key="2">
    <source>
        <dbReference type="SAM" id="SignalP"/>
    </source>
</evidence>
<dbReference type="CDD" id="cd00222">
    <property type="entry name" value="CollagenBindB"/>
    <property type="match status" value="1"/>
</dbReference>
<dbReference type="EMBL" id="CP002106">
    <property type="protein sequence ID" value="ADK68820.1"/>
    <property type="molecule type" value="Genomic_DNA"/>
</dbReference>
<organism evidence="4 5">
    <name type="scientific">Olsenella uli (strain ATCC 49627 / DSM 7084 / CCUG 31166 / CIP 109912 / JCM 12494 / LMG 11480 / NCIMB 702895 / VPI D76D-27C)</name>
    <name type="common">Lactobacillus uli</name>
    <dbReference type="NCBI Taxonomy" id="633147"/>
    <lineage>
        <taxon>Bacteria</taxon>
        <taxon>Bacillati</taxon>
        <taxon>Actinomycetota</taxon>
        <taxon>Coriobacteriia</taxon>
        <taxon>Coriobacteriales</taxon>
        <taxon>Atopobiaceae</taxon>
        <taxon>Olsenella</taxon>
    </lineage>
</organism>
<dbReference type="Proteomes" id="UP000000333">
    <property type="component" value="Chromosome"/>
</dbReference>
<dbReference type="eggNOG" id="COG3210">
    <property type="taxonomic scope" value="Bacteria"/>
</dbReference>
<dbReference type="HOGENOM" id="CLU_020208_0_0_11"/>
<sequence length="679" mass="68998">MKRLRLALMGIVPALCVCLFLGARPAWADPSFVYVNGQTGSDIDPGTEAAPVKTFAKAKELLLASGGDTIYVTGAIQVSGGVEGWDLGGKALRRAASYHGELVHVGNGATLTLQDIVIDGASSDGATGRWSTGDGSGGSLVGVFGGSTLTVGEGAVLQGNDIESEGKWYPEGGGGIFANRSTVNVEGGSIRNNSAVLGGGIYGIYDSTINMSSGTIAGNRAVRGNSPGLPAGYGGSGGGICAANGTDVNLSGGTISGNSAFELGGGISMGTFYASEADSPVLTMTGGTITGNTAGSAGGGIYVQAGYSASGYAGTPTYAIAHITAGEVTDNSLTATGDGNNAFGGGGIYVNGYSREYTDFHNGELYLANVEVSGNSAATEGGGYAACPVSVTEVSLTNGATFYGNVTADGNARELYILASLAYGTHSGDPVYEISPSMLGGGAYRWVYDDGTEVPLDRLKGALSAADNESLSLSNDLVADNPDVQRALGLATVHITGNTSATRGGGIGSNGSVFIGKSVDTTEISVSKTWDDANDKNGIRPDSIRVELYRNGTYVGYQTIRADDGGNWSTTFANLPKADADGHEYVYTVKERPVEGYTTTIAGDASSGFAITNTVTTTPPTPPTTEEPPKPTTKPSRATVRKSPALPQTGDEAFPPIAFAGIALVLSTIGVVTRCRWSL</sequence>
<dbReference type="InterPro" id="IPR006626">
    <property type="entry name" value="PbH1"/>
</dbReference>
<evidence type="ECO:0000256" key="1">
    <source>
        <dbReference type="SAM" id="MobiDB-lite"/>
    </source>
</evidence>
<dbReference type="InterPro" id="IPR011050">
    <property type="entry name" value="Pectin_lyase_fold/virulence"/>
</dbReference>
<evidence type="ECO:0000313" key="4">
    <source>
        <dbReference type="EMBL" id="ADK68820.1"/>
    </source>
</evidence>
<name>E1QXG7_OLSUV</name>
<dbReference type="RefSeq" id="WP_013252571.1">
    <property type="nucleotide sequence ID" value="NC_014363.1"/>
</dbReference>